<dbReference type="PATRIC" id="fig|81857.4.peg.1222"/>
<protein>
    <recommendedName>
        <fullName evidence="3">DnaD domain-containing protein</fullName>
    </recommendedName>
</protein>
<evidence type="ECO:0008006" key="3">
    <source>
        <dbReference type="Google" id="ProtNLM"/>
    </source>
</evidence>
<organism evidence="1 2">
    <name type="scientific">Lactobacillus selangorensis</name>
    <dbReference type="NCBI Taxonomy" id="81857"/>
    <lineage>
        <taxon>Bacteria</taxon>
        <taxon>Bacillati</taxon>
        <taxon>Bacillota</taxon>
        <taxon>Bacilli</taxon>
        <taxon>Lactobacillales</taxon>
        <taxon>Lactobacillaceae</taxon>
        <taxon>Lactobacillus</taxon>
    </lineage>
</organism>
<gene>
    <name evidence="1" type="ORF">IV40_GL001209</name>
</gene>
<proteinExistence type="predicted"/>
<evidence type="ECO:0000313" key="1">
    <source>
        <dbReference type="EMBL" id="KRN31923.1"/>
    </source>
</evidence>
<accession>A0A0R2FU31</accession>
<reference evidence="1 2" key="1">
    <citation type="journal article" date="2015" name="Genome Announc.">
        <title>Expanding the biotechnology potential of lactobacilli through comparative genomics of 213 strains and associated genera.</title>
        <authorList>
            <person name="Sun Z."/>
            <person name="Harris H.M."/>
            <person name="McCann A."/>
            <person name="Guo C."/>
            <person name="Argimon S."/>
            <person name="Zhang W."/>
            <person name="Yang X."/>
            <person name="Jeffery I.B."/>
            <person name="Cooney J.C."/>
            <person name="Kagawa T.F."/>
            <person name="Liu W."/>
            <person name="Song Y."/>
            <person name="Salvetti E."/>
            <person name="Wrobel A."/>
            <person name="Rasinkangas P."/>
            <person name="Parkhill J."/>
            <person name="Rea M.C."/>
            <person name="O'Sullivan O."/>
            <person name="Ritari J."/>
            <person name="Douillard F.P."/>
            <person name="Paul Ross R."/>
            <person name="Yang R."/>
            <person name="Briner A.E."/>
            <person name="Felis G.E."/>
            <person name="de Vos W.M."/>
            <person name="Barrangou R."/>
            <person name="Klaenhammer T.R."/>
            <person name="Caufield P.W."/>
            <person name="Cui Y."/>
            <person name="Zhang H."/>
            <person name="O'Toole P.W."/>
        </authorList>
    </citation>
    <scope>NUCLEOTIDE SEQUENCE [LARGE SCALE GENOMIC DNA]</scope>
    <source>
        <strain evidence="1 2">DSM 13344</strain>
    </source>
</reference>
<dbReference type="STRING" id="81857.IV38_GL001422"/>
<evidence type="ECO:0000313" key="2">
    <source>
        <dbReference type="Proteomes" id="UP000051645"/>
    </source>
</evidence>
<sequence>MTMDLFTALKGYRNWLERNALAPNAQVLWFHILMVANEAFWPEHISIRNSVLMTRTNIQSEKTLQRNRDVLVNKGLIKYHSGGKRQAGIYELIPFPTVPTTEGGQLTN</sequence>
<comment type="caution">
    <text evidence="1">The sequence shown here is derived from an EMBL/GenBank/DDBJ whole genome shotgun (WGS) entry which is preliminary data.</text>
</comment>
<name>A0A0R2FU31_9LACO</name>
<keyword evidence="2" id="KW-1185">Reference proteome</keyword>
<dbReference type="AlphaFoldDB" id="A0A0R2FU31"/>
<dbReference type="Proteomes" id="UP000051645">
    <property type="component" value="Unassembled WGS sequence"/>
</dbReference>
<dbReference type="EMBL" id="JQAZ01000003">
    <property type="protein sequence ID" value="KRN31923.1"/>
    <property type="molecule type" value="Genomic_DNA"/>
</dbReference>